<keyword evidence="1" id="KW-0472">Membrane</keyword>
<keyword evidence="1" id="KW-1133">Transmembrane helix</keyword>
<evidence type="ECO:0000313" key="2">
    <source>
        <dbReference type="EMBL" id="AXC14128.1"/>
    </source>
</evidence>
<dbReference type="AlphaFoldDB" id="A0A2Z5G4V8"/>
<keyword evidence="3" id="KW-1185">Reference proteome</keyword>
<sequence>MNLESVLVVHSIATLLAWRQNSRLDSVHKSFLRKVDPGYTFPGFALSSPVLLYYGPSVGDMLLQALKYAVIGFVVLYFGDWAVLGLRMARHSGLGSVTVSQYLATPLKGKKQEYDYLGSADQPCVKSIFPHNDDQPCWWLERHKNQWQ</sequence>
<proteinExistence type="predicted"/>
<name>A0A2Z5G4V8_9BACT</name>
<evidence type="ECO:0000256" key="1">
    <source>
        <dbReference type="SAM" id="Phobius"/>
    </source>
</evidence>
<reference evidence="2 3" key="1">
    <citation type="journal article" date="2018" name="Front. Microbiol.">
        <title>Hydrolytic Capabilities as a Key to Environmental Success: Chitinolytic and Cellulolytic Acidobacteria From Acidic Sub-arctic Soils and Boreal Peatlands.</title>
        <authorList>
            <person name="Belova S.E."/>
            <person name="Ravin N.V."/>
            <person name="Pankratov T.A."/>
            <person name="Rakitin A.L."/>
            <person name="Ivanova A.A."/>
            <person name="Beletsky A.V."/>
            <person name="Mardanov A.V."/>
            <person name="Sinninghe Damste J.S."/>
            <person name="Dedysh S.N."/>
        </authorList>
    </citation>
    <scope>NUCLEOTIDE SEQUENCE [LARGE SCALE GENOMIC DNA]</scope>
    <source>
        <strain evidence="2 3">SBC82</strain>
    </source>
</reference>
<gene>
    <name evidence="2" type="ORF">ACPOL_4866</name>
</gene>
<protein>
    <submittedName>
        <fullName evidence="2">Uncharacterized protein</fullName>
    </submittedName>
</protein>
<evidence type="ECO:0000313" key="3">
    <source>
        <dbReference type="Proteomes" id="UP000253606"/>
    </source>
</evidence>
<dbReference type="EMBL" id="CP030840">
    <property type="protein sequence ID" value="AXC14128.1"/>
    <property type="molecule type" value="Genomic_DNA"/>
</dbReference>
<accession>A0A2Z5G4V8</accession>
<keyword evidence="1" id="KW-0812">Transmembrane</keyword>
<dbReference type="KEGG" id="abas:ACPOL_4866"/>
<dbReference type="RefSeq" id="WP_236656952.1">
    <property type="nucleotide sequence ID" value="NZ_CP030840.1"/>
</dbReference>
<dbReference type="Proteomes" id="UP000253606">
    <property type="component" value="Chromosome"/>
</dbReference>
<organism evidence="2 3">
    <name type="scientific">Acidisarcina polymorpha</name>
    <dbReference type="NCBI Taxonomy" id="2211140"/>
    <lineage>
        <taxon>Bacteria</taxon>
        <taxon>Pseudomonadati</taxon>
        <taxon>Acidobacteriota</taxon>
        <taxon>Terriglobia</taxon>
        <taxon>Terriglobales</taxon>
        <taxon>Acidobacteriaceae</taxon>
        <taxon>Acidisarcina</taxon>
    </lineage>
</organism>
<feature type="transmembrane region" description="Helical" evidence="1">
    <location>
        <begin position="68"/>
        <end position="86"/>
    </location>
</feature>